<dbReference type="PROSITE" id="PS50977">
    <property type="entry name" value="HTH_TETR_2"/>
    <property type="match status" value="1"/>
</dbReference>
<dbReference type="Gene3D" id="1.10.357.10">
    <property type="entry name" value="Tetracycline Repressor, domain 2"/>
    <property type="match status" value="1"/>
</dbReference>
<dbReference type="Pfam" id="PF17932">
    <property type="entry name" value="TetR_C_24"/>
    <property type="match status" value="1"/>
</dbReference>
<evidence type="ECO:0000313" key="8">
    <source>
        <dbReference type="Proteomes" id="UP000199391"/>
    </source>
</evidence>
<keyword evidence="3 5" id="KW-0238">DNA-binding</keyword>
<dbReference type="AlphaFoldDB" id="A0A1I7KZ60"/>
<evidence type="ECO:0000313" key="7">
    <source>
        <dbReference type="EMBL" id="SFV02740.1"/>
    </source>
</evidence>
<reference evidence="8" key="1">
    <citation type="submission" date="2016-10" db="EMBL/GenBank/DDBJ databases">
        <authorList>
            <person name="Varghese N."/>
            <person name="Submissions S."/>
        </authorList>
    </citation>
    <scope>NUCLEOTIDE SEQUENCE [LARGE SCALE GENOMIC DNA]</scope>
    <source>
        <strain evidence="8">CGMCC 1.11014</strain>
    </source>
</reference>
<sequence length="217" mass="24728">MEQASNIARRRKSALADGSPDYTAKRDELVQVASRLFKQKGFKATTLNDIAKEAGIDRATIYYYVASKDELFQEAIGGILNANIAEAERILKEEGPDPRAKLELLLEVLMLSYEANYPHMYVYIQELMHDVARDSSPWAKLMVKQTRRFEKITMLLIAEGVAQGMFREDIPIRLAVNGLFGMFNWTHRWFDPQGKKSAREIAQVFCTIFFDGISQPA</sequence>
<organism evidence="7 8">
    <name type="scientific">Pseudoduganella namucuonensis</name>
    <dbReference type="NCBI Taxonomy" id="1035707"/>
    <lineage>
        <taxon>Bacteria</taxon>
        <taxon>Pseudomonadati</taxon>
        <taxon>Pseudomonadota</taxon>
        <taxon>Betaproteobacteria</taxon>
        <taxon>Burkholderiales</taxon>
        <taxon>Oxalobacteraceae</taxon>
        <taxon>Telluria group</taxon>
        <taxon>Pseudoduganella</taxon>
    </lineage>
</organism>
<evidence type="ECO:0000256" key="4">
    <source>
        <dbReference type="ARBA" id="ARBA00023163"/>
    </source>
</evidence>
<dbReference type="InterPro" id="IPR036271">
    <property type="entry name" value="Tet_transcr_reg_TetR-rel_C_sf"/>
</dbReference>
<proteinExistence type="predicted"/>
<evidence type="ECO:0000259" key="6">
    <source>
        <dbReference type="PROSITE" id="PS50977"/>
    </source>
</evidence>
<feature type="DNA-binding region" description="H-T-H motif" evidence="5">
    <location>
        <begin position="46"/>
        <end position="65"/>
    </location>
</feature>
<dbReference type="OrthoDB" id="8535430at2"/>
<feature type="domain" description="HTH tetR-type" evidence="6">
    <location>
        <begin position="23"/>
        <end position="83"/>
    </location>
</feature>
<keyword evidence="8" id="KW-1185">Reference proteome</keyword>
<dbReference type="PANTHER" id="PTHR30055">
    <property type="entry name" value="HTH-TYPE TRANSCRIPTIONAL REGULATOR RUTR"/>
    <property type="match status" value="1"/>
</dbReference>
<dbReference type="Proteomes" id="UP000199391">
    <property type="component" value="Unassembled WGS sequence"/>
</dbReference>
<dbReference type="InterPro" id="IPR050109">
    <property type="entry name" value="HTH-type_TetR-like_transc_reg"/>
</dbReference>
<keyword evidence="4" id="KW-0804">Transcription</keyword>
<dbReference type="InterPro" id="IPR041490">
    <property type="entry name" value="KstR2_TetR_C"/>
</dbReference>
<dbReference type="Gene3D" id="1.10.10.60">
    <property type="entry name" value="Homeodomain-like"/>
    <property type="match status" value="1"/>
</dbReference>
<evidence type="ECO:0000256" key="1">
    <source>
        <dbReference type="ARBA" id="ARBA00022491"/>
    </source>
</evidence>
<dbReference type="GO" id="GO:0000976">
    <property type="term" value="F:transcription cis-regulatory region binding"/>
    <property type="evidence" value="ECO:0007669"/>
    <property type="project" value="TreeGrafter"/>
</dbReference>
<evidence type="ECO:0000256" key="2">
    <source>
        <dbReference type="ARBA" id="ARBA00023015"/>
    </source>
</evidence>
<protein>
    <submittedName>
        <fullName evidence="7">Transcriptional regulator, TetR family</fullName>
    </submittedName>
</protein>
<evidence type="ECO:0000256" key="3">
    <source>
        <dbReference type="ARBA" id="ARBA00023125"/>
    </source>
</evidence>
<dbReference type="PANTHER" id="PTHR30055:SF175">
    <property type="entry name" value="HTH-TYPE TRANSCRIPTIONAL REPRESSOR KSTR2"/>
    <property type="match status" value="1"/>
</dbReference>
<evidence type="ECO:0000256" key="5">
    <source>
        <dbReference type="PROSITE-ProRule" id="PRU00335"/>
    </source>
</evidence>
<dbReference type="PRINTS" id="PR00455">
    <property type="entry name" value="HTHTETR"/>
</dbReference>
<dbReference type="InterPro" id="IPR001647">
    <property type="entry name" value="HTH_TetR"/>
</dbReference>
<dbReference type="SUPFAM" id="SSF46689">
    <property type="entry name" value="Homeodomain-like"/>
    <property type="match status" value="1"/>
</dbReference>
<keyword evidence="1" id="KW-0678">Repressor</keyword>
<dbReference type="SUPFAM" id="SSF48498">
    <property type="entry name" value="Tetracyclin repressor-like, C-terminal domain"/>
    <property type="match status" value="1"/>
</dbReference>
<accession>A0A1I7KZ60</accession>
<dbReference type="RefSeq" id="WP_093557473.1">
    <property type="nucleotide sequence ID" value="NZ_FPBO01000021.1"/>
</dbReference>
<name>A0A1I7KZ60_9BURK</name>
<keyword evidence="2" id="KW-0805">Transcription regulation</keyword>
<dbReference type="EMBL" id="FPBO01000021">
    <property type="protein sequence ID" value="SFV02740.1"/>
    <property type="molecule type" value="Genomic_DNA"/>
</dbReference>
<dbReference type="GO" id="GO:0003700">
    <property type="term" value="F:DNA-binding transcription factor activity"/>
    <property type="evidence" value="ECO:0007669"/>
    <property type="project" value="TreeGrafter"/>
</dbReference>
<dbReference type="Pfam" id="PF00440">
    <property type="entry name" value="TetR_N"/>
    <property type="match status" value="1"/>
</dbReference>
<dbReference type="InterPro" id="IPR009057">
    <property type="entry name" value="Homeodomain-like_sf"/>
</dbReference>
<gene>
    <name evidence="7" type="ORF">SAMN05216552_102156</name>
</gene>
<dbReference type="STRING" id="1035707.SAMN05216552_102156"/>